<feature type="compositionally biased region" description="Low complexity" evidence="5">
    <location>
        <begin position="26"/>
        <end position="45"/>
    </location>
</feature>
<comment type="cofactor">
    <cofactor evidence="1">
        <name>Zn(2+)</name>
        <dbReference type="ChEBI" id="CHEBI:29105"/>
    </cofactor>
</comment>
<dbReference type="OrthoDB" id="5588846at2759"/>
<dbReference type="GO" id="GO:0046872">
    <property type="term" value="F:metal ion binding"/>
    <property type="evidence" value="ECO:0007669"/>
    <property type="project" value="UniProtKB-KW"/>
</dbReference>
<evidence type="ECO:0000256" key="5">
    <source>
        <dbReference type="SAM" id="MobiDB-lite"/>
    </source>
</evidence>
<protein>
    <recommendedName>
        <fullName evidence="7">Succinylglutamate desuccinylase/Aspartoacylase catalytic domain-containing protein</fullName>
    </recommendedName>
</protein>
<dbReference type="GO" id="GO:0016788">
    <property type="term" value="F:hydrolase activity, acting on ester bonds"/>
    <property type="evidence" value="ECO:0007669"/>
    <property type="project" value="InterPro"/>
</dbReference>
<keyword evidence="3" id="KW-0378">Hydrolase</keyword>
<evidence type="ECO:0000256" key="2">
    <source>
        <dbReference type="ARBA" id="ARBA00022723"/>
    </source>
</evidence>
<evidence type="ECO:0000256" key="6">
    <source>
        <dbReference type="SAM" id="Phobius"/>
    </source>
</evidence>
<feature type="compositionally biased region" description="Polar residues" evidence="5">
    <location>
        <begin position="1"/>
        <end position="25"/>
    </location>
</feature>
<keyword evidence="2" id="KW-0479">Metal-binding</keyword>
<evidence type="ECO:0000256" key="3">
    <source>
        <dbReference type="ARBA" id="ARBA00022801"/>
    </source>
</evidence>
<evidence type="ECO:0000256" key="1">
    <source>
        <dbReference type="ARBA" id="ARBA00001947"/>
    </source>
</evidence>
<keyword evidence="6" id="KW-0472">Membrane</keyword>
<dbReference type="Proteomes" id="UP000291116">
    <property type="component" value="Unassembled WGS sequence"/>
</dbReference>
<organism evidence="8 9">
    <name type="scientific">Pseudo-nitzschia multistriata</name>
    <dbReference type="NCBI Taxonomy" id="183589"/>
    <lineage>
        <taxon>Eukaryota</taxon>
        <taxon>Sar</taxon>
        <taxon>Stramenopiles</taxon>
        <taxon>Ochrophyta</taxon>
        <taxon>Bacillariophyta</taxon>
        <taxon>Bacillariophyceae</taxon>
        <taxon>Bacillariophycidae</taxon>
        <taxon>Bacillariales</taxon>
        <taxon>Bacillariaceae</taxon>
        <taxon>Pseudo-nitzschia</taxon>
    </lineage>
</organism>
<dbReference type="SUPFAM" id="SSF53187">
    <property type="entry name" value="Zn-dependent exopeptidases"/>
    <property type="match status" value="1"/>
</dbReference>
<sequence>MLSIGNLTASPGQKVSGNVPIQRSPSATGGATNSSNNATTPPTTAQGESENNSISLFIPMTIVRGLNDGPTLVVLSGVHGSEYVPIRATQKLARELDPSAIRGTLVLVHIVNLPAYLGRTVYTSPNDGKNLNRVFPGSADGSPTERIADFLVNEIYPLADGLLDMHSGDANEQLGPSYTAYYGKAGSEDIIQKSKDMAFSFGLGLVVEFQWELQGNSSKVSTFSGAIWAGSAAVVRGIPSIDVEVAPGMGAAPSGSINDVYQGVQNVMGHLGMFLEENATTSNDTVEDDHPCLVTNRRFIDAPTEGSWVALVNTGSFVKEGTLLGTITDFSGRNTIFEAKAPCDGLLLIRFETPPVLAGDTVAVIAVLDGDSCDQLRSGGQFRLDPSKVGALVLWQWSAAIGWLVALGLSIIFRRSRRNGLYREQPAHQAVPVEDGSMT</sequence>
<dbReference type="InterPro" id="IPR053138">
    <property type="entry name" value="N-alpha-Ac-DABA_deacetylase"/>
</dbReference>
<evidence type="ECO:0000259" key="7">
    <source>
        <dbReference type="Pfam" id="PF24827"/>
    </source>
</evidence>
<keyword evidence="4" id="KW-0862">Zinc</keyword>
<dbReference type="EMBL" id="CAACVS010000216">
    <property type="protein sequence ID" value="VEU39329.1"/>
    <property type="molecule type" value="Genomic_DNA"/>
</dbReference>
<name>A0A448ZBC7_9STRA</name>
<dbReference type="InterPro" id="IPR055438">
    <property type="entry name" value="AstE_AspA_cat"/>
</dbReference>
<proteinExistence type="predicted"/>
<keyword evidence="6" id="KW-1133">Transmembrane helix</keyword>
<feature type="region of interest" description="Disordered" evidence="5">
    <location>
        <begin position="1"/>
        <end position="51"/>
    </location>
</feature>
<evidence type="ECO:0000256" key="4">
    <source>
        <dbReference type="ARBA" id="ARBA00022833"/>
    </source>
</evidence>
<keyword evidence="6" id="KW-0812">Transmembrane</keyword>
<feature type="domain" description="Succinylglutamate desuccinylase/Aspartoacylase catalytic" evidence="7">
    <location>
        <begin position="68"/>
        <end position="174"/>
    </location>
</feature>
<dbReference type="Gene3D" id="3.40.630.10">
    <property type="entry name" value="Zn peptidases"/>
    <property type="match status" value="1"/>
</dbReference>
<dbReference type="AlphaFoldDB" id="A0A448ZBC7"/>
<reference evidence="8 9" key="1">
    <citation type="submission" date="2019-01" db="EMBL/GenBank/DDBJ databases">
        <authorList>
            <person name="Ferrante I. M."/>
        </authorList>
    </citation>
    <scope>NUCLEOTIDE SEQUENCE [LARGE SCALE GENOMIC DNA]</scope>
    <source>
        <strain evidence="8 9">B856</strain>
    </source>
</reference>
<keyword evidence="9" id="KW-1185">Reference proteome</keyword>
<evidence type="ECO:0000313" key="8">
    <source>
        <dbReference type="EMBL" id="VEU39329.1"/>
    </source>
</evidence>
<evidence type="ECO:0000313" key="9">
    <source>
        <dbReference type="Proteomes" id="UP000291116"/>
    </source>
</evidence>
<gene>
    <name evidence="8" type="ORF">PSNMU_V1.4_AUG-EV-PASAV3_0061760</name>
</gene>
<dbReference type="PANTHER" id="PTHR37326">
    <property type="entry name" value="BLL3975 PROTEIN"/>
    <property type="match status" value="1"/>
</dbReference>
<dbReference type="PANTHER" id="PTHR37326:SF1">
    <property type="entry name" value="BLL3975 PROTEIN"/>
    <property type="match status" value="1"/>
</dbReference>
<dbReference type="Pfam" id="PF24827">
    <property type="entry name" value="AstE_AspA_cat"/>
    <property type="match status" value="1"/>
</dbReference>
<feature type="transmembrane region" description="Helical" evidence="6">
    <location>
        <begin position="394"/>
        <end position="413"/>
    </location>
</feature>
<accession>A0A448ZBC7</accession>